<dbReference type="Pfam" id="PF00144">
    <property type="entry name" value="Beta-lactamase"/>
    <property type="match status" value="1"/>
</dbReference>
<dbReference type="Proteomes" id="UP000570474">
    <property type="component" value="Unassembled WGS sequence"/>
</dbReference>
<dbReference type="AlphaFoldDB" id="A0A847S096"/>
<protein>
    <submittedName>
        <fullName evidence="2">Beta-lactamase family protein</fullName>
    </submittedName>
</protein>
<organism evidence="2 3">
    <name type="scientific">Chitinophaga varians</name>
    <dbReference type="NCBI Taxonomy" id="2202339"/>
    <lineage>
        <taxon>Bacteria</taxon>
        <taxon>Pseudomonadati</taxon>
        <taxon>Bacteroidota</taxon>
        <taxon>Chitinophagia</taxon>
        <taxon>Chitinophagales</taxon>
        <taxon>Chitinophagaceae</taxon>
        <taxon>Chitinophaga</taxon>
    </lineage>
</organism>
<dbReference type="InterPro" id="IPR049511">
    <property type="entry name" value="PGH-like_rpt"/>
</dbReference>
<dbReference type="Pfam" id="PF17660">
    <property type="entry name" value="BTRD1"/>
    <property type="match status" value="5"/>
</dbReference>
<dbReference type="InterPro" id="IPR001466">
    <property type="entry name" value="Beta-lactam-related"/>
</dbReference>
<dbReference type="PANTHER" id="PTHR46825:SF7">
    <property type="entry name" value="D-ALANYL-D-ALANINE CARBOXYPEPTIDASE"/>
    <property type="match status" value="1"/>
</dbReference>
<comment type="caution">
    <text evidence="2">The sequence shown here is derived from an EMBL/GenBank/DDBJ whole genome shotgun (WGS) entry which is preliminary data.</text>
</comment>
<feature type="domain" description="Beta-lactamase-related" evidence="1">
    <location>
        <begin position="257"/>
        <end position="573"/>
    </location>
</feature>
<name>A0A847S096_9BACT</name>
<dbReference type="PANTHER" id="PTHR46825">
    <property type="entry name" value="D-ALANYL-D-ALANINE-CARBOXYPEPTIDASE/ENDOPEPTIDASE AMPH"/>
    <property type="match status" value="1"/>
</dbReference>
<accession>A0A847S096</accession>
<reference evidence="2 3" key="1">
    <citation type="submission" date="2020-04" db="EMBL/GenBank/DDBJ databases">
        <authorList>
            <person name="Yin C."/>
        </authorList>
    </citation>
    <scope>NUCLEOTIDE SEQUENCE [LARGE SCALE GENOMIC DNA]</scope>
    <source>
        <strain evidence="2 3">Ae27</strain>
    </source>
</reference>
<dbReference type="Gene3D" id="3.40.710.10">
    <property type="entry name" value="DD-peptidase/beta-lactamase superfamily"/>
    <property type="match status" value="1"/>
</dbReference>
<dbReference type="EMBL" id="JABAIA010000004">
    <property type="protein sequence ID" value="NLR68843.1"/>
    <property type="molecule type" value="Genomic_DNA"/>
</dbReference>
<dbReference type="RefSeq" id="WP_168874796.1">
    <property type="nucleotide sequence ID" value="NZ_JABAIA010000004.1"/>
</dbReference>
<dbReference type="InterPro" id="IPR012338">
    <property type="entry name" value="Beta-lactam/transpept-like"/>
</dbReference>
<evidence type="ECO:0000313" key="3">
    <source>
        <dbReference type="Proteomes" id="UP000570474"/>
    </source>
</evidence>
<gene>
    <name evidence="2" type="ORF">HGH92_31370</name>
</gene>
<keyword evidence="3" id="KW-1185">Reference proteome</keyword>
<sequence>MARTGLSAADYQTEFNKWVQQGYRPVNQSAYNGRFSVIFEKQNNAPAWQARLGLSAADYQTEFNKLVQQGYRPVRVCGYTAGGQALYAALFEKRPDSPAWVARHGLTANDYQAEFTRWTQQGYKPTDVSAYTVNGQDLYTVIFDKIVNSPAWVARNDLSATDYQNEFNKWAGQGYRLTMVTATSAGRYTAVWEKTGNTAWQARHGLNSQQYQDEFDRLFYQGFRPVWVNGANINGNDSYAAIWDAKDTFRQSDMQKVDAAVAKFMNDYHVPGLSFAIAKDGRLVLVKTYGYANKETGEAVAPRHRFRIASVSKPITATAIMKLYEQNKLKMTDKVFGSGALLGTTYGTLPYKKDVDKITVQNFLNHNCGGWSADLDFDPMFNYTNLNKAELISKVLNDQPLQKTPGTEYHYSNFGFCVLGRVIEKLSGQNYDSYVKSQILAPAGINNMEIGGDTEADRKVNEVKYYGQGGENPYSMKISRMDSHGAWIATPTDLVRFLVRVDDFTTKPDILQPATLSLMYAPSTTNPEYAKGWVVNKVPNYWHNGSLPGEQALMVRTNDGFCWSVLVNTRTGNIGGDMDALMWTIKNAIGYWPSYDLF</sequence>
<dbReference type="InterPro" id="IPR050491">
    <property type="entry name" value="AmpC-like"/>
</dbReference>
<evidence type="ECO:0000259" key="1">
    <source>
        <dbReference type="Pfam" id="PF00144"/>
    </source>
</evidence>
<dbReference type="SUPFAM" id="SSF56601">
    <property type="entry name" value="beta-lactamase/transpeptidase-like"/>
    <property type="match status" value="1"/>
</dbReference>
<evidence type="ECO:0000313" key="2">
    <source>
        <dbReference type="EMBL" id="NLR68843.1"/>
    </source>
</evidence>
<proteinExistence type="predicted"/>